<dbReference type="InterPro" id="IPR042188">
    <property type="entry name" value="MmgE/PrpD_sf_2"/>
</dbReference>
<dbReference type="InterPro" id="IPR045337">
    <property type="entry name" value="MmgE_PrpD_C"/>
</dbReference>
<evidence type="ECO:0000259" key="2">
    <source>
        <dbReference type="Pfam" id="PF03972"/>
    </source>
</evidence>
<evidence type="ECO:0000313" key="5">
    <source>
        <dbReference type="Proteomes" id="UP000289200"/>
    </source>
</evidence>
<dbReference type="InterPro" id="IPR045336">
    <property type="entry name" value="MmgE_PrpD_N"/>
</dbReference>
<protein>
    <recommendedName>
        <fullName evidence="6">2-methylcitrate dehydratase</fullName>
    </recommendedName>
</protein>
<dbReference type="Proteomes" id="UP000289200">
    <property type="component" value="Unassembled WGS sequence"/>
</dbReference>
<dbReference type="InterPro" id="IPR042183">
    <property type="entry name" value="MmgE/PrpD_sf_1"/>
</dbReference>
<dbReference type="RefSeq" id="WP_129607744.1">
    <property type="nucleotide sequence ID" value="NZ_UWOC01000038.1"/>
</dbReference>
<keyword evidence="5" id="KW-1185">Reference proteome</keyword>
<dbReference type="InterPro" id="IPR036148">
    <property type="entry name" value="MmgE/PrpD_sf"/>
</dbReference>
<feature type="domain" description="MmgE/PrpD C-terminal" evidence="3">
    <location>
        <begin position="274"/>
        <end position="433"/>
    </location>
</feature>
<comment type="caution">
    <text evidence="4">The sequence shown here is derived from an EMBL/GenBank/DDBJ whole genome shotgun (WGS) entry which is preliminary data.</text>
</comment>
<dbReference type="PANTHER" id="PTHR16943">
    <property type="entry name" value="2-METHYLCITRATE DEHYDRATASE-RELATED"/>
    <property type="match status" value="1"/>
</dbReference>
<dbReference type="Gene3D" id="3.30.1330.120">
    <property type="entry name" value="2-methylcitrate dehydratase PrpD"/>
    <property type="match status" value="1"/>
</dbReference>
<dbReference type="OrthoDB" id="9795089at2"/>
<evidence type="ECO:0000259" key="3">
    <source>
        <dbReference type="Pfam" id="PF19305"/>
    </source>
</evidence>
<evidence type="ECO:0000256" key="1">
    <source>
        <dbReference type="ARBA" id="ARBA00006174"/>
    </source>
</evidence>
<dbReference type="Gene3D" id="1.10.4100.10">
    <property type="entry name" value="2-methylcitrate dehydratase PrpD"/>
    <property type="match status" value="1"/>
</dbReference>
<dbReference type="AlphaFoldDB" id="A0A447CR11"/>
<dbReference type="Pfam" id="PF19305">
    <property type="entry name" value="MmgE_PrpD_C"/>
    <property type="match status" value="1"/>
</dbReference>
<evidence type="ECO:0000313" key="4">
    <source>
        <dbReference type="EMBL" id="VCU07562.1"/>
    </source>
</evidence>
<dbReference type="SUPFAM" id="SSF103378">
    <property type="entry name" value="2-methylcitrate dehydratase PrpD"/>
    <property type="match status" value="1"/>
</dbReference>
<comment type="similarity">
    <text evidence="1">Belongs to the PrpD family.</text>
</comment>
<gene>
    <name evidence="4" type="ORF">RHODGE_RHODGE_00650</name>
</gene>
<dbReference type="Pfam" id="PF03972">
    <property type="entry name" value="MmgE_PrpD_N"/>
    <property type="match status" value="1"/>
</dbReference>
<sequence>MSSTALASTATPAAAPAAVPAPAAYADELAAFAASLTTAAIPEAVRRHARLVLLDTVGAIVAGTRETEIAALAAALRAGSATAPAQLAFVLGTAGVAIELDEGCAPSRGHPGVHVVPALLAAMAAGHDADADTLLTALVAGYEVAARLGSATTFRDGIHPHGTWGACGAAAALGRLAGLPAPMIATAIRAAASLSVATDYQTVHAGALVRNAWSGMAGFAGTMAVELARAGFSAAADAPAGVFGRVLGTGFDRAAATDGLGHRWLICENYFKPYACCRHTHASVAALEQAVDGVAPDAIVAVRAFTYARAVAATGALRPQPTPLAAKFSLPYIVAARLLHGGLGDDAFREPVLSRRDIAALAERVTVADDPALSALFPGVRAARVEVDLADGSTRTAEAHGSHGDPQDPMSEDEVRAKFLRLAGPSLGADTAAVLADDVLTAAASPAITPAGLARQVTSLVT</sequence>
<feature type="domain" description="MmgE/PrpD N-terminal" evidence="2">
    <location>
        <begin position="28"/>
        <end position="244"/>
    </location>
</feature>
<accession>A0A447CR11</accession>
<organism evidence="4 5">
    <name type="scientific">Rhodoplanes serenus</name>
    <dbReference type="NCBI Taxonomy" id="200615"/>
    <lineage>
        <taxon>Bacteria</taxon>
        <taxon>Pseudomonadati</taxon>
        <taxon>Pseudomonadota</taxon>
        <taxon>Alphaproteobacteria</taxon>
        <taxon>Hyphomicrobiales</taxon>
        <taxon>Nitrobacteraceae</taxon>
        <taxon>Rhodoplanes</taxon>
    </lineage>
</organism>
<evidence type="ECO:0008006" key="6">
    <source>
        <dbReference type="Google" id="ProtNLM"/>
    </source>
</evidence>
<dbReference type="InterPro" id="IPR005656">
    <property type="entry name" value="MmgE_PrpD"/>
</dbReference>
<dbReference type="PANTHER" id="PTHR16943:SF8">
    <property type="entry name" value="2-METHYLCITRATE DEHYDRATASE"/>
    <property type="match status" value="1"/>
</dbReference>
<dbReference type="EMBL" id="UWOC01000038">
    <property type="protein sequence ID" value="VCU07562.1"/>
    <property type="molecule type" value="Genomic_DNA"/>
</dbReference>
<proteinExistence type="inferred from homology"/>
<name>A0A447CR11_9BRAD</name>
<reference evidence="5" key="1">
    <citation type="submission" date="2018-10" db="EMBL/GenBank/DDBJ databases">
        <authorList>
            <person name="Peiro R."/>
            <person name="Begona"/>
            <person name="Cbmso G."/>
            <person name="Lopez M."/>
            <person name="Gonzalez S."/>
            <person name="Sacristan E."/>
            <person name="Castillo E."/>
        </authorList>
    </citation>
    <scope>NUCLEOTIDE SEQUENCE [LARGE SCALE GENOMIC DNA]</scope>
</reference>
<dbReference type="GO" id="GO:0016829">
    <property type="term" value="F:lyase activity"/>
    <property type="evidence" value="ECO:0007669"/>
    <property type="project" value="InterPro"/>
</dbReference>